<proteinExistence type="predicted"/>
<evidence type="ECO:0000313" key="2">
    <source>
        <dbReference type="EMBL" id="KAF4700478.1"/>
    </source>
</evidence>
<feature type="non-terminal residue" evidence="2">
    <location>
        <position position="1"/>
    </location>
</feature>
<dbReference type="Proteomes" id="UP000553632">
    <property type="component" value="Unassembled WGS sequence"/>
</dbReference>
<reference evidence="2 3" key="1">
    <citation type="submission" date="2020-04" db="EMBL/GenBank/DDBJ databases">
        <title>Perkinsus olseni comparative genomics.</title>
        <authorList>
            <person name="Bogema D.R."/>
        </authorList>
    </citation>
    <scope>NUCLEOTIDE SEQUENCE [LARGE SCALE GENOMIC DNA]</scope>
    <source>
        <strain evidence="2 3">ATCC PRA-207</strain>
    </source>
</reference>
<evidence type="ECO:0000256" key="1">
    <source>
        <dbReference type="SAM" id="MobiDB-lite"/>
    </source>
</evidence>
<keyword evidence="3" id="KW-1185">Reference proteome</keyword>
<gene>
    <name evidence="2" type="ORF">FOZ63_021031</name>
</gene>
<protein>
    <submittedName>
        <fullName evidence="2">Uncharacterized protein</fullName>
    </submittedName>
</protein>
<dbReference type="AlphaFoldDB" id="A0A7J6PWM8"/>
<feature type="region of interest" description="Disordered" evidence="1">
    <location>
        <begin position="1"/>
        <end position="21"/>
    </location>
</feature>
<name>A0A7J6PWM8_PEROL</name>
<evidence type="ECO:0000313" key="3">
    <source>
        <dbReference type="Proteomes" id="UP000553632"/>
    </source>
</evidence>
<accession>A0A7J6PWM8</accession>
<dbReference type="EMBL" id="JABANO010037257">
    <property type="protein sequence ID" value="KAF4700478.1"/>
    <property type="molecule type" value="Genomic_DNA"/>
</dbReference>
<organism evidence="2 3">
    <name type="scientific">Perkinsus olseni</name>
    <name type="common">Perkinsus atlanticus</name>
    <dbReference type="NCBI Taxonomy" id="32597"/>
    <lineage>
        <taxon>Eukaryota</taxon>
        <taxon>Sar</taxon>
        <taxon>Alveolata</taxon>
        <taxon>Perkinsozoa</taxon>
        <taxon>Perkinsea</taxon>
        <taxon>Perkinsida</taxon>
        <taxon>Perkinsidae</taxon>
        <taxon>Perkinsus</taxon>
    </lineage>
</organism>
<sequence>MSISKVEADAQGKKEVKADSADQLFEDARDDLGVLSNLLVEIETMRSVGEGVPEEKVYEILMQLQKIRRNHRQLRAVAMADEEAINQAVKSQMHEAI</sequence>
<comment type="caution">
    <text evidence="2">The sequence shown here is derived from an EMBL/GenBank/DDBJ whole genome shotgun (WGS) entry which is preliminary data.</text>
</comment>